<evidence type="ECO:0000256" key="2">
    <source>
        <dbReference type="ARBA" id="ARBA00023015"/>
    </source>
</evidence>
<sequence>MTDYRVLLDEELLDLLSSKSDHAAYAELYHRYFHKLCCFVKRACPEEDVPADIAQDILLYLWEQRKEIHIHSKLVYFLYRAAFNQVLKRQRREKVINAFETYFKSHYDEAYESTDNAIALKEINETVDRALEYMSPKMKLVFTSSRFNHMQNAEISEQFGIPRNTVKDQVKGALRILRKMGLKLNAIFF</sequence>
<evidence type="ECO:0000256" key="4">
    <source>
        <dbReference type="ARBA" id="ARBA00023163"/>
    </source>
</evidence>
<dbReference type="InterPro" id="IPR013324">
    <property type="entry name" value="RNA_pol_sigma_r3/r4-like"/>
</dbReference>
<evidence type="ECO:0000259" key="5">
    <source>
        <dbReference type="Pfam" id="PF08281"/>
    </source>
</evidence>
<dbReference type="PANTHER" id="PTHR43133">
    <property type="entry name" value="RNA POLYMERASE ECF-TYPE SIGMA FACTO"/>
    <property type="match status" value="1"/>
</dbReference>
<dbReference type="InterPro" id="IPR014284">
    <property type="entry name" value="RNA_pol_sigma-70_dom"/>
</dbReference>
<comment type="similarity">
    <text evidence="1">Belongs to the sigma-70 factor family. ECF subfamily.</text>
</comment>
<dbReference type="PANTHER" id="PTHR43133:SF46">
    <property type="entry name" value="RNA POLYMERASE SIGMA-70 FACTOR ECF SUBFAMILY"/>
    <property type="match status" value="1"/>
</dbReference>
<gene>
    <name evidence="6" type="ORF">MKQ68_16905</name>
</gene>
<evidence type="ECO:0000256" key="3">
    <source>
        <dbReference type="ARBA" id="ARBA00023082"/>
    </source>
</evidence>
<proteinExistence type="inferred from homology"/>
<dbReference type="InterPro" id="IPR013325">
    <property type="entry name" value="RNA_pol_sigma_r2"/>
</dbReference>
<evidence type="ECO:0000313" key="7">
    <source>
        <dbReference type="Proteomes" id="UP001162741"/>
    </source>
</evidence>
<dbReference type="SUPFAM" id="SSF88659">
    <property type="entry name" value="Sigma3 and sigma4 domains of RNA polymerase sigma factors"/>
    <property type="match status" value="1"/>
</dbReference>
<dbReference type="Proteomes" id="UP001162741">
    <property type="component" value="Chromosome"/>
</dbReference>
<evidence type="ECO:0000313" key="6">
    <source>
        <dbReference type="EMBL" id="UYQ91769.1"/>
    </source>
</evidence>
<dbReference type="NCBIfam" id="TIGR02937">
    <property type="entry name" value="sigma70-ECF"/>
    <property type="match status" value="1"/>
</dbReference>
<keyword evidence="4" id="KW-0804">Transcription</keyword>
<dbReference type="RefSeq" id="WP_264280143.1">
    <property type="nucleotide sequence ID" value="NZ_CP107006.1"/>
</dbReference>
<keyword evidence="7" id="KW-1185">Reference proteome</keyword>
<dbReference type="InterPro" id="IPR013249">
    <property type="entry name" value="RNA_pol_sigma70_r4_t2"/>
</dbReference>
<protein>
    <submittedName>
        <fullName evidence="6">Sigma-70 family RNA polymerase sigma factor</fullName>
    </submittedName>
</protein>
<accession>A0ABY6J0B7</accession>
<dbReference type="Pfam" id="PF08281">
    <property type="entry name" value="Sigma70_r4_2"/>
    <property type="match status" value="1"/>
</dbReference>
<dbReference type="InterPro" id="IPR036388">
    <property type="entry name" value="WH-like_DNA-bd_sf"/>
</dbReference>
<dbReference type="InterPro" id="IPR039425">
    <property type="entry name" value="RNA_pol_sigma-70-like"/>
</dbReference>
<dbReference type="SUPFAM" id="SSF88946">
    <property type="entry name" value="Sigma2 domain of RNA polymerase sigma factors"/>
    <property type="match status" value="1"/>
</dbReference>
<name>A0ABY6J0B7_9BACT</name>
<evidence type="ECO:0000256" key="1">
    <source>
        <dbReference type="ARBA" id="ARBA00010641"/>
    </source>
</evidence>
<keyword evidence="3" id="KW-0731">Sigma factor</keyword>
<dbReference type="Gene3D" id="1.10.1740.10">
    <property type="match status" value="1"/>
</dbReference>
<organism evidence="6 7">
    <name type="scientific">Chitinophaga horti</name>
    <dbReference type="NCBI Taxonomy" id="2920382"/>
    <lineage>
        <taxon>Bacteria</taxon>
        <taxon>Pseudomonadati</taxon>
        <taxon>Bacteroidota</taxon>
        <taxon>Chitinophagia</taxon>
        <taxon>Chitinophagales</taxon>
        <taxon>Chitinophagaceae</taxon>
        <taxon>Chitinophaga</taxon>
    </lineage>
</organism>
<dbReference type="Gene3D" id="1.10.10.10">
    <property type="entry name" value="Winged helix-like DNA-binding domain superfamily/Winged helix DNA-binding domain"/>
    <property type="match status" value="1"/>
</dbReference>
<feature type="domain" description="RNA polymerase sigma factor 70 region 4 type 2" evidence="5">
    <location>
        <begin position="126"/>
        <end position="174"/>
    </location>
</feature>
<dbReference type="EMBL" id="CP107006">
    <property type="protein sequence ID" value="UYQ91769.1"/>
    <property type="molecule type" value="Genomic_DNA"/>
</dbReference>
<reference evidence="6" key="1">
    <citation type="submission" date="2022-10" db="EMBL/GenBank/DDBJ databases">
        <title>Chitinophaga sp. nov., isolated from soil.</title>
        <authorList>
            <person name="Jeon C.O."/>
        </authorList>
    </citation>
    <scope>NUCLEOTIDE SEQUENCE</scope>
    <source>
        <strain evidence="6">R8</strain>
    </source>
</reference>
<keyword evidence="2" id="KW-0805">Transcription regulation</keyword>